<comment type="domain">
    <text evidence="4">Possesses an unusual extended V-shaped dimeric structure with each monomer consisting of three distinct domains arranged along a curved 'spinal' alpha-helix. The N-terminal catalytic domain specifically recognizes the glutamate moiety of the substrate. The second domain is the NADPH-binding domain, and the third C-terminal domain is responsible for dimerization.</text>
</comment>
<comment type="caution">
    <text evidence="7">The sequence shown here is derived from an EMBL/GenBank/DDBJ whole genome shotgun (WGS) entry which is preliminary data.</text>
</comment>
<dbReference type="SUPFAM" id="SSF69742">
    <property type="entry name" value="Glutamyl tRNA-reductase catalytic, N-terminal domain"/>
    <property type="match status" value="1"/>
</dbReference>
<dbReference type="EC" id="1.2.1.70" evidence="4"/>
<feature type="binding site" evidence="4">
    <location>
        <begin position="188"/>
        <end position="193"/>
    </location>
    <ligand>
        <name>NADP(+)</name>
        <dbReference type="ChEBI" id="CHEBI:58349"/>
    </ligand>
</feature>
<dbReference type="PANTHER" id="PTHR43013:SF1">
    <property type="entry name" value="GLUTAMYL-TRNA REDUCTASE"/>
    <property type="match status" value="1"/>
</dbReference>
<evidence type="ECO:0000259" key="6">
    <source>
        <dbReference type="Pfam" id="PF05201"/>
    </source>
</evidence>
<evidence type="ECO:0000256" key="1">
    <source>
        <dbReference type="ARBA" id="ARBA00022857"/>
    </source>
</evidence>
<keyword evidence="1 4" id="KW-0521">NADP</keyword>
<feature type="site" description="Important for activity" evidence="4">
    <location>
        <position position="98"/>
    </location>
</feature>
<feature type="domain" description="Glutamyl-tRNA reductase N-terminal" evidence="6">
    <location>
        <begin position="20"/>
        <end position="154"/>
    </location>
</feature>
<dbReference type="Pfam" id="PF05201">
    <property type="entry name" value="GlutR_N"/>
    <property type="match status" value="1"/>
</dbReference>
<dbReference type="HAMAP" id="MF_00087">
    <property type="entry name" value="Glu_tRNA_reductase"/>
    <property type="match status" value="1"/>
</dbReference>
<dbReference type="PANTHER" id="PTHR43013">
    <property type="entry name" value="GLUTAMYL-TRNA REDUCTASE"/>
    <property type="match status" value="1"/>
</dbReference>
<dbReference type="InterPro" id="IPR036343">
    <property type="entry name" value="GluRdtase_N_sf"/>
</dbReference>
<feature type="binding site" evidence="4">
    <location>
        <position position="119"/>
    </location>
    <ligand>
        <name>substrate</name>
    </ligand>
</feature>
<dbReference type="Gene3D" id="3.40.50.720">
    <property type="entry name" value="NAD(P)-binding Rossmann-like Domain"/>
    <property type="match status" value="1"/>
</dbReference>
<sequence>MGQFRLLSFSAEVTNKEGLNFHLGLEETKKLLVQLKTLPAIKEAFVLSIPERTEILYFSSEAMDDAIYAAIVSIKAQDDFPEANLFQHSCNEEMALAHLTELCFGVQASTYGSVPLFPQFITAFSIASQFGMTGELLEQWWSHLISTNKEIKNEVSFQFPNFSISYTVSDMVTELIRKVKTPKIAIIGFNALGRRIYQSLTEKGFTNISIVESSIKSFSSLKGRELKNFIFEPFDQIKNVLQENDILISTLEDLESVLSQDPESPELTAPKVLIDLSIKGEFLNWLNHHELVISFELADIYQIIENKMEINKKWLKKAKPLIARKNATFFDWMDKKKGLDMLNQANELLMKNPFGGQYFTKVLSSDSLKVKNVMSTSLVNKLLLKRSIEQISSKSPYKDIVNYERIVNEFYLYN</sequence>
<dbReference type="InterPro" id="IPR006151">
    <property type="entry name" value="Shikm_DH/Glu-tRNA_Rdtase"/>
</dbReference>
<keyword evidence="8" id="KW-1185">Reference proteome</keyword>
<comment type="subunit">
    <text evidence="4">Homodimer.</text>
</comment>
<comment type="catalytic activity">
    <reaction evidence="4">
        <text>(S)-4-amino-5-oxopentanoate + tRNA(Glu) + NADP(+) = L-glutamyl-tRNA(Glu) + NADPH + H(+)</text>
        <dbReference type="Rhea" id="RHEA:12344"/>
        <dbReference type="Rhea" id="RHEA-COMP:9663"/>
        <dbReference type="Rhea" id="RHEA-COMP:9680"/>
        <dbReference type="ChEBI" id="CHEBI:15378"/>
        <dbReference type="ChEBI" id="CHEBI:57501"/>
        <dbReference type="ChEBI" id="CHEBI:57783"/>
        <dbReference type="ChEBI" id="CHEBI:58349"/>
        <dbReference type="ChEBI" id="CHEBI:78442"/>
        <dbReference type="ChEBI" id="CHEBI:78520"/>
        <dbReference type="EC" id="1.2.1.70"/>
    </reaction>
</comment>
<dbReference type="Pfam" id="PF01488">
    <property type="entry name" value="Shikimate_DH"/>
    <property type="match status" value="1"/>
</dbReference>
<dbReference type="EMBL" id="JAANYN010000008">
    <property type="protein sequence ID" value="NHE58682.1"/>
    <property type="molecule type" value="Genomic_DNA"/>
</dbReference>
<gene>
    <name evidence="4" type="primary">hemA</name>
    <name evidence="7" type="ORF">G9Q97_17870</name>
</gene>
<reference evidence="7 8" key="1">
    <citation type="submission" date="2020-03" db="EMBL/GenBank/DDBJ databases">
        <title>Cyclobacterium plantarum sp. nov., a marine bacterium isolated from a coastal-marine wetland.</title>
        <authorList>
            <person name="Sanchez-Porro C."/>
            <person name="Ventosa A."/>
            <person name="Amoozegar M."/>
        </authorList>
    </citation>
    <scope>NUCLEOTIDE SEQUENCE [LARGE SCALE GENOMIC DNA]</scope>
    <source>
        <strain evidence="7 8">GBPx2</strain>
    </source>
</reference>
<keyword evidence="3 4" id="KW-0627">Porphyrin biosynthesis</keyword>
<dbReference type="InterPro" id="IPR015895">
    <property type="entry name" value="4pyrrol_synth_GluRdtase_N"/>
</dbReference>
<dbReference type="InterPro" id="IPR000343">
    <property type="entry name" value="4pyrrol_synth_GluRdtase"/>
</dbReference>
<comment type="miscellaneous">
    <text evidence="4">During catalysis, the active site Cys acts as a nucleophile attacking the alpha-carbonyl group of tRNA-bound glutamate with the formation of a thioester intermediate between enzyme and glutamate, and the concomitant release of tRNA(Glu). The thioester intermediate is finally reduced by direct hydride transfer from NADPH, to form the product GSA.</text>
</comment>
<organism evidence="7 8">
    <name type="scientific">Cyclobacterium plantarum</name>
    <dbReference type="NCBI Taxonomy" id="2716263"/>
    <lineage>
        <taxon>Bacteria</taxon>
        <taxon>Pseudomonadati</taxon>
        <taxon>Bacteroidota</taxon>
        <taxon>Cytophagia</taxon>
        <taxon>Cytophagales</taxon>
        <taxon>Cyclobacteriaceae</taxon>
        <taxon>Cyclobacterium</taxon>
    </lineage>
</organism>
<evidence type="ECO:0000259" key="5">
    <source>
        <dbReference type="Pfam" id="PF01488"/>
    </source>
</evidence>
<accession>A0ABX0HDU0</accession>
<comment type="function">
    <text evidence="4">Catalyzes the NADPH-dependent reduction of glutamyl-tRNA(Glu) to glutamate 1-semialdehyde (GSA).</text>
</comment>
<comment type="caution">
    <text evidence="4">Lacks conserved residue(s) required for the propagation of feature annotation.</text>
</comment>
<comment type="similarity">
    <text evidence="4">Belongs to the glutamyl-tRNA reductase family.</text>
</comment>
<dbReference type="Proteomes" id="UP000649799">
    <property type="component" value="Unassembled WGS sequence"/>
</dbReference>
<evidence type="ECO:0000313" key="8">
    <source>
        <dbReference type="Proteomes" id="UP000649799"/>
    </source>
</evidence>
<dbReference type="Gene3D" id="3.30.460.30">
    <property type="entry name" value="Glutamyl-tRNA reductase, N-terminal domain"/>
    <property type="match status" value="1"/>
</dbReference>
<evidence type="ECO:0000256" key="3">
    <source>
        <dbReference type="ARBA" id="ARBA00023244"/>
    </source>
</evidence>
<dbReference type="RefSeq" id="WP_166149301.1">
    <property type="nucleotide sequence ID" value="NZ_JAANYN010000008.1"/>
</dbReference>
<comment type="pathway">
    <text evidence="4">Porphyrin-containing compound metabolism; protoporphyrin-IX biosynthesis; 5-aminolevulinate from L-glutamyl-tRNA(Glu): step 1/2.</text>
</comment>
<feature type="domain" description="Quinate/shikimate 5-dehydrogenase/glutamyl-tRNA reductase" evidence="5">
    <location>
        <begin position="174"/>
        <end position="278"/>
    </location>
</feature>
<evidence type="ECO:0000313" key="7">
    <source>
        <dbReference type="EMBL" id="NHE58682.1"/>
    </source>
</evidence>
<dbReference type="InterPro" id="IPR036291">
    <property type="entry name" value="NAD(P)-bd_dom_sf"/>
</dbReference>
<evidence type="ECO:0000256" key="2">
    <source>
        <dbReference type="ARBA" id="ARBA00023002"/>
    </source>
</evidence>
<dbReference type="SUPFAM" id="SSF51735">
    <property type="entry name" value="NAD(P)-binding Rossmann-fold domains"/>
    <property type="match status" value="1"/>
</dbReference>
<keyword evidence="2 4" id="KW-0560">Oxidoreductase</keyword>
<proteinExistence type="inferred from homology"/>
<name>A0ABX0HDU0_9BACT</name>
<evidence type="ECO:0000256" key="4">
    <source>
        <dbReference type="HAMAP-Rule" id="MF_00087"/>
    </source>
</evidence>
<protein>
    <recommendedName>
        <fullName evidence="4">Glutamyl-tRNA reductase</fullName>
        <shortName evidence="4">GluTR</shortName>
        <ecNumber evidence="4">1.2.1.70</ecNumber>
    </recommendedName>
</protein>